<protein>
    <recommendedName>
        <fullName evidence="2">Endonuclease/exonuclease/phosphatase domain-containing protein</fullName>
    </recommendedName>
</protein>
<dbReference type="AlphaFoldDB" id="A0A9P9WZD6"/>
<evidence type="ECO:0000256" key="1">
    <source>
        <dbReference type="SAM" id="SignalP"/>
    </source>
</evidence>
<organism evidence="3 4">
    <name type="scientific">Neoarthrinium moseri</name>
    <dbReference type="NCBI Taxonomy" id="1658444"/>
    <lineage>
        <taxon>Eukaryota</taxon>
        <taxon>Fungi</taxon>
        <taxon>Dikarya</taxon>
        <taxon>Ascomycota</taxon>
        <taxon>Pezizomycotina</taxon>
        <taxon>Sordariomycetes</taxon>
        <taxon>Xylariomycetidae</taxon>
        <taxon>Amphisphaeriales</taxon>
        <taxon>Apiosporaceae</taxon>
        <taxon>Neoarthrinium</taxon>
    </lineage>
</organism>
<dbReference type="Proteomes" id="UP000829685">
    <property type="component" value="Unassembled WGS sequence"/>
</dbReference>
<name>A0A9P9WZD6_9PEZI</name>
<feature type="domain" description="Endonuclease/exonuclease/phosphatase" evidence="2">
    <location>
        <begin position="28"/>
        <end position="291"/>
    </location>
</feature>
<dbReference type="EMBL" id="JAFIMR010000001">
    <property type="protein sequence ID" value="KAI1881755.1"/>
    <property type="molecule type" value="Genomic_DNA"/>
</dbReference>
<dbReference type="PANTHER" id="PTHR12121:SF36">
    <property type="entry name" value="ENDONUCLEASE_EXONUCLEASE_PHOSPHATASE DOMAIN-CONTAINING PROTEIN"/>
    <property type="match status" value="1"/>
</dbReference>
<evidence type="ECO:0000259" key="2">
    <source>
        <dbReference type="Pfam" id="PF03372"/>
    </source>
</evidence>
<keyword evidence="4" id="KW-1185">Reference proteome</keyword>
<feature type="chain" id="PRO_5040249512" description="Endonuclease/exonuclease/phosphatase domain-containing protein" evidence="1">
    <location>
        <begin position="21"/>
        <end position="302"/>
    </location>
</feature>
<dbReference type="Gene3D" id="3.60.10.10">
    <property type="entry name" value="Endonuclease/exonuclease/phosphatase"/>
    <property type="match status" value="1"/>
</dbReference>
<keyword evidence="1" id="KW-0732">Signal</keyword>
<dbReference type="PANTHER" id="PTHR12121">
    <property type="entry name" value="CARBON CATABOLITE REPRESSOR PROTEIN 4"/>
    <property type="match status" value="1"/>
</dbReference>
<comment type="caution">
    <text evidence="3">The sequence shown here is derived from an EMBL/GenBank/DDBJ whole genome shotgun (WGS) entry which is preliminary data.</text>
</comment>
<feature type="signal peptide" evidence="1">
    <location>
        <begin position="1"/>
        <end position="20"/>
    </location>
</feature>
<dbReference type="GO" id="GO:0000175">
    <property type="term" value="F:3'-5'-RNA exonuclease activity"/>
    <property type="evidence" value="ECO:0007669"/>
    <property type="project" value="TreeGrafter"/>
</dbReference>
<dbReference type="SUPFAM" id="SSF56219">
    <property type="entry name" value="DNase I-like"/>
    <property type="match status" value="1"/>
</dbReference>
<evidence type="ECO:0000313" key="3">
    <source>
        <dbReference type="EMBL" id="KAI1881755.1"/>
    </source>
</evidence>
<evidence type="ECO:0000313" key="4">
    <source>
        <dbReference type="Proteomes" id="UP000829685"/>
    </source>
</evidence>
<gene>
    <name evidence="3" type="ORF">JX265_000581</name>
</gene>
<sequence>MQLDIVLLGILLLAADAVMAQTLPYRLATFNIRYAATSREQNEKPWSTRGPLVVNQLKDAIAGAPDGAETIIGLQEVLHQQLIDIKTGLGDSWAHIGVGRDDGKQSGEYNPILYRPSALRLLSNVTKWLSLTPDEPSKSWNAGSRRLVNIGIFEHIRSGKRFIAANTHLDNASSEARTKGIKVALQVIKDVQKTWGPLAVSLTGDFNSEPGADAYTTVINDGYFAEVYTTANASQRFGEYDTYTSFDPSRIGQDGTRIDFVWLGPKADQRWEINRYEVLSNVKDSVYLSDHRAVIADVRIVV</sequence>
<proteinExistence type="predicted"/>
<dbReference type="InterPro" id="IPR005135">
    <property type="entry name" value="Endo/exonuclease/phosphatase"/>
</dbReference>
<dbReference type="Pfam" id="PF03372">
    <property type="entry name" value="Exo_endo_phos"/>
    <property type="match status" value="1"/>
</dbReference>
<reference evidence="3" key="1">
    <citation type="submission" date="2021-03" db="EMBL/GenBank/DDBJ databases">
        <title>Revisited historic fungal species revealed as producer of novel bioactive compounds through whole genome sequencing and comparative genomics.</title>
        <authorList>
            <person name="Vignolle G.A."/>
            <person name="Hochenegger N."/>
            <person name="Mach R.L."/>
            <person name="Mach-Aigner A.R."/>
            <person name="Javad Rahimi M."/>
            <person name="Salim K.A."/>
            <person name="Chan C.M."/>
            <person name="Lim L.B.L."/>
            <person name="Cai F."/>
            <person name="Druzhinina I.S."/>
            <person name="U'Ren J.M."/>
            <person name="Derntl C."/>
        </authorList>
    </citation>
    <scope>NUCLEOTIDE SEQUENCE</scope>
    <source>
        <strain evidence="3">TUCIM 5799</strain>
    </source>
</reference>
<accession>A0A9P9WZD6</accession>
<dbReference type="CDD" id="cd09083">
    <property type="entry name" value="EEP-1"/>
    <property type="match status" value="1"/>
</dbReference>
<dbReference type="InterPro" id="IPR036691">
    <property type="entry name" value="Endo/exonu/phosph_ase_sf"/>
</dbReference>
<dbReference type="InterPro" id="IPR050410">
    <property type="entry name" value="CCR4/nocturin_mRNA_transcr"/>
</dbReference>